<dbReference type="InterPro" id="IPR013154">
    <property type="entry name" value="ADH-like_N"/>
</dbReference>
<accession>A0AAE1C0P1</accession>
<feature type="domain" description="Alcohol dehydrogenase-like N-terminal" evidence="2">
    <location>
        <begin position="35"/>
        <end position="148"/>
    </location>
</feature>
<dbReference type="InterPro" id="IPR036291">
    <property type="entry name" value="NAD(P)-bd_dom_sf"/>
</dbReference>
<protein>
    <recommendedName>
        <fullName evidence="2">Alcohol dehydrogenase-like N-terminal domain-containing protein</fullName>
    </recommendedName>
</protein>
<gene>
    <name evidence="3" type="ORF">LTR78_005898</name>
</gene>
<dbReference type="PANTHER" id="PTHR43401">
    <property type="entry name" value="L-THREONINE 3-DEHYDROGENASE"/>
    <property type="match status" value="1"/>
</dbReference>
<dbReference type="Gene3D" id="3.90.180.10">
    <property type="entry name" value="Medium-chain alcohol dehydrogenases, catalytic domain"/>
    <property type="match status" value="1"/>
</dbReference>
<comment type="caution">
    <text evidence="3">The sequence shown here is derived from an EMBL/GenBank/DDBJ whole genome shotgun (WGS) entry which is preliminary data.</text>
</comment>
<dbReference type="AlphaFoldDB" id="A0AAE1C0P1"/>
<dbReference type="InterPro" id="IPR011032">
    <property type="entry name" value="GroES-like_sf"/>
</dbReference>
<dbReference type="SUPFAM" id="SSF51735">
    <property type="entry name" value="NAD(P)-binding Rossmann-fold domains"/>
    <property type="match status" value="1"/>
</dbReference>
<organism evidence="3 4">
    <name type="scientific">Recurvomyces mirabilis</name>
    <dbReference type="NCBI Taxonomy" id="574656"/>
    <lineage>
        <taxon>Eukaryota</taxon>
        <taxon>Fungi</taxon>
        <taxon>Dikarya</taxon>
        <taxon>Ascomycota</taxon>
        <taxon>Pezizomycotina</taxon>
        <taxon>Dothideomycetes</taxon>
        <taxon>Dothideomycetidae</taxon>
        <taxon>Mycosphaerellales</taxon>
        <taxon>Teratosphaeriaceae</taxon>
        <taxon>Recurvomyces</taxon>
    </lineage>
</organism>
<dbReference type="CDD" id="cd05188">
    <property type="entry name" value="MDR"/>
    <property type="match status" value="1"/>
</dbReference>
<dbReference type="EMBL" id="JAUTXT010000021">
    <property type="protein sequence ID" value="KAK3674051.1"/>
    <property type="molecule type" value="Genomic_DNA"/>
</dbReference>
<dbReference type="SUPFAM" id="SSF50129">
    <property type="entry name" value="GroES-like"/>
    <property type="match status" value="1"/>
</dbReference>
<evidence type="ECO:0000256" key="1">
    <source>
        <dbReference type="ARBA" id="ARBA00023002"/>
    </source>
</evidence>
<name>A0AAE1C0P1_9PEZI</name>
<reference evidence="3" key="1">
    <citation type="submission" date="2023-07" db="EMBL/GenBank/DDBJ databases">
        <title>Black Yeasts Isolated from many extreme environments.</title>
        <authorList>
            <person name="Coleine C."/>
            <person name="Stajich J.E."/>
            <person name="Selbmann L."/>
        </authorList>
    </citation>
    <scope>NUCLEOTIDE SEQUENCE</scope>
    <source>
        <strain evidence="3">CCFEE 5485</strain>
    </source>
</reference>
<dbReference type="GO" id="GO:0016491">
    <property type="term" value="F:oxidoreductase activity"/>
    <property type="evidence" value="ECO:0007669"/>
    <property type="project" value="UniProtKB-KW"/>
</dbReference>
<dbReference type="Gene3D" id="3.40.50.720">
    <property type="entry name" value="NAD(P)-binding Rossmann-like Domain"/>
    <property type="match status" value="1"/>
</dbReference>
<dbReference type="PANTHER" id="PTHR43401:SF2">
    <property type="entry name" value="L-THREONINE 3-DEHYDROGENASE"/>
    <property type="match status" value="1"/>
</dbReference>
<dbReference type="Proteomes" id="UP001274830">
    <property type="component" value="Unassembled WGS sequence"/>
</dbReference>
<evidence type="ECO:0000313" key="3">
    <source>
        <dbReference type="EMBL" id="KAK3674051.1"/>
    </source>
</evidence>
<dbReference type="Pfam" id="PF08240">
    <property type="entry name" value="ADH_N"/>
    <property type="match status" value="1"/>
</dbReference>
<proteinExistence type="predicted"/>
<evidence type="ECO:0000259" key="2">
    <source>
        <dbReference type="Pfam" id="PF08240"/>
    </source>
</evidence>
<sequence>MASTLPSEHKALVVQSHGTLNLKVKTIPTAQPTNGAATVRIEAAGVLSYHHDIYNGDRNYSYPTPMVGGLSAIGRIAALGPDAVALKVGQLIYVDCVIHGRDDPDSVFLTAIHEGMTEGSKKMMRDTWRDGYWAEYAKVPLENCIPLNENRLCEELGYAIPDLVYMNCLMVPFGGFRDIDLKPGETVVISPATGAYGGAAVMVAIAMGCRVVAFGRNEIELARIRMHVLGYKPEAAIEILKMTGDEMADAASIKEFGQIDAVVDFSPPQVAQSPHVRSAVWALRRGGRVSLMGFNENPVAPIVTGRNITLKGKLMYDREDMVLFVKMLEAGLFPKGQDFVKTKMYKLEQWREALEEAKTWMGIRKYVVLIP</sequence>
<keyword evidence="4" id="KW-1185">Reference proteome</keyword>
<keyword evidence="1" id="KW-0560">Oxidoreductase</keyword>
<dbReference type="InterPro" id="IPR050129">
    <property type="entry name" value="Zn_alcohol_dh"/>
</dbReference>
<evidence type="ECO:0000313" key="4">
    <source>
        <dbReference type="Proteomes" id="UP001274830"/>
    </source>
</evidence>